<evidence type="ECO:0000256" key="2">
    <source>
        <dbReference type="ARBA" id="ARBA00008133"/>
    </source>
</evidence>
<dbReference type="RefSeq" id="WP_168631703.1">
    <property type="nucleotide sequence ID" value="NZ_BONL01000031.1"/>
</dbReference>
<evidence type="ECO:0000256" key="6">
    <source>
        <dbReference type="ARBA" id="ARBA00037589"/>
    </source>
</evidence>
<evidence type="ECO:0000256" key="4">
    <source>
        <dbReference type="ARBA" id="ARBA00023239"/>
    </source>
</evidence>
<comment type="pathway">
    <text evidence="1 9">Porphyrin-containing compound metabolism; protoporphyrin-IX biosynthesis; coproporphyrinogen-III from 5-aminolevulinate: step 3/4.</text>
</comment>
<protein>
    <recommendedName>
        <fullName evidence="7 9">Uroporphyrinogen-III synthase</fullName>
        <ecNumber evidence="3 9">4.2.1.75</ecNumber>
    </recommendedName>
</protein>
<dbReference type="InterPro" id="IPR036108">
    <property type="entry name" value="4pyrrol_syn_uPrphyn_synt_sf"/>
</dbReference>
<evidence type="ECO:0000313" key="11">
    <source>
        <dbReference type="EMBL" id="NKY24580.1"/>
    </source>
</evidence>
<accession>A0A7X6R0U7</accession>
<dbReference type="InterPro" id="IPR003754">
    <property type="entry name" value="4pyrrol_synth_uPrphyn_synth"/>
</dbReference>
<dbReference type="GO" id="GO:0006780">
    <property type="term" value="P:uroporphyrinogen III biosynthetic process"/>
    <property type="evidence" value="ECO:0007669"/>
    <property type="project" value="UniProtKB-UniRule"/>
</dbReference>
<dbReference type="SUPFAM" id="SSF69618">
    <property type="entry name" value="HemD-like"/>
    <property type="match status" value="1"/>
</dbReference>
<keyword evidence="4 9" id="KW-0456">Lyase</keyword>
<comment type="similarity">
    <text evidence="2 9">Belongs to the uroporphyrinogen-III synthase family.</text>
</comment>
<feature type="domain" description="Tetrapyrrole biosynthesis uroporphyrinogen III synthase" evidence="10">
    <location>
        <begin position="34"/>
        <end position="262"/>
    </location>
</feature>
<dbReference type="UniPathway" id="UPA00251">
    <property type="reaction ID" value="UER00320"/>
</dbReference>
<sequence>MTADTGLVPAPQGPLTGLRVLVPRQTEGPDPLVIALLAAGAEPVVVPLIQTVPPEDPTELDDTLLAVQAGYYGWVGITSAAAVPVLADRAEETGTALPELLSGVQVAAVGGSTARALRSAGVRVDVVPTGQSSATTLLRVWPAVDGQPEPRRVLLPLGDLAADTLAGGLRAHGWAVDVVTTYRTVPGPMPEPDTRQEWAAGRIDAALLTSGSTARNLIDLLGPAPDGVRLVCIGDSTATEALRAGLTVSAVAAEQSPSGLVAALIATMSPDGEVS</sequence>
<dbReference type="GO" id="GO:0006782">
    <property type="term" value="P:protoporphyrinogen IX biosynthetic process"/>
    <property type="evidence" value="ECO:0007669"/>
    <property type="project" value="UniProtKB-UniRule"/>
</dbReference>
<dbReference type="Pfam" id="PF02602">
    <property type="entry name" value="HEM4"/>
    <property type="match status" value="1"/>
</dbReference>
<evidence type="ECO:0000256" key="8">
    <source>
        <dbReference type="ARBA" id="ARBA00048617"/>
    </source>
</evidence>
<evidence type="ECO:0000256" key="7">
    <source>
        <dbReference type="ARBA" id="ARBA00040167"/>
    </source>
</evidence>
<dbReference type="GO" id="GO:0004852">
    <property type="term" value="F:uroporphyrinogen-III synthase activity"/>
    <property type="evidence" value="ECO:0007669"/>
    <property type="project" value="UniProtKB-UniRule"/>
</dbReference>
<name>A0A7X6R0U7_9CELL</name>
<keyword evidence="5 9" id="KW-0627">Porphyrin biosynthesis</keyword>
<evidence type="ECO:0000256" key="9">
    <source>
        <dbReference type="RuleBase" id="RU366031"/>
    </source>
</evidence>
<dbReference type="Proteomes" id="UP000581206">
    <property type="component" value="Unassembled WGS sequence"/>
</dbReference>
<evidence type="ECO:0000313" key="12">
    <source>
        <dbReference type="Proteomes" id="UP000581206"/>
    </source>
</evidence>
<evidence type="ECO:0000256" key="5">
    <source>
        <dbReference type="ARBA" id="ARBA00023244"/>
    </source>
</evidence>
<evidence type="ECO:0000259" key="10">
    <source>
        <dbReference type="Pfam" id="PF02602"/>
    </source>
</evidence>
<dbReference type="InterPro" id="IPR039793">
    <property type="entry name" value="UROS/Hem4"/>
</dbReference>
<dbReference type="AlphaFoldDB" id="A0A7X6R0U7"/>
<comment type="catalytic activity">
    <reaction evidence="8 9">
        <text>hydroxymethylbilane = uroporphyrinogen III + H2O</text>
        <dbReference type="Rhea" id="RHEA:18965"/>
        <dbReference type="ChEBI" id="CHEBI:15377"/>
        <dbReference type="ChEBI" id="CHEBI:57308"/>
        <dbReference type="ChEBI" id="CHEBI:57845"/>
        <dbReference type="EC" id="4.2.1.75"/>
    </reaction>
</comment>
<comment type="function">
    <text evidence="6 9">Catalyzes cyclization of the linear tetrapyrrole, hydroxymethylbilane, to the macrocyclic uroporphyrinogen III.</text>
</comment>
<comment type="caution">
    <text evidence="11">The sequence shown here is derived from an EMBL/GenBank/DDBJ whole genome shotgun (WGS) entry which is preliminary data.</text>
</comment>
<reference evidence="11 12" key="1">
    <citation type="submission" date="2020-04" db="EMBL/GenBank/DDBJ databases">
        <title>MicrobeNet Type strains.</title>
        <authorList>
            <person name="Nicholson A.C."/>
        </authorList>
    </citation>
    <scope>NUCLEOTIDE SEQUENCE [LARGE SCALE GENOMIC DNA]</scope>
    <source>
        <strain evidence="11 12">ATCC BAA-788</strain>
    </source>
</reference>
<proteinExistence type="inferred from homology"/>
<dbReference type="PANTHER" id="PTHR38042:SF1">
    <property type="entry name" value="UROPORPHYRINOGEN-III SYNTHASE, CHLOROPLASTIC"/>
    <property type="match status" value="1"/>
</dbReference>
<dbReference type="PANTHER" id="PTHR38042">
    <property type="entry name" value="UROPORPHYRINOGEN-III SYNTHASE, CHLOROPLASTIC"/>
    <property type="match status" value="1"/>
</dbReference>
<keyword evidence="12" id="KW-1185">Reference proteome</keyword>
<dbReference type="EC" id="4.2.1.75" evidence="3 9"/>
<dbReference type="Gene3D" id="3.40.50.10090">
    <property type="match status" value="2"/>
</dbReference>
<organism evidence="11 12">
    <name type="scientific">Cellulomonas denverensis</name>
    <dbReference type="NCBI Taxonomy" id="264297"/>
    <lineage>
        <taxon>Bacteria</taxon>
        <taxon>Bacillati</taxon>
        <taxon>Actinomycetota</taxon>
        <taxon>Actinomycetes</taxon>
        <taxon>Micrococcales</taxon>
        <taxon>Cellulomonadaceae</taxon>
        <taxon>Cellulomonas</taxon>
    </lineage>
</organism>
<dbReference type="EMBL" id="JAAXOX010000018">
    <property type="protein sequence ID" value="NKY24580.1"/>
    <property type="molecule type" value="Genomic_DNA"/>
</dbReference>
<dbReference type="CDD" id="cd06578">
    <property type="entry name" value="HemD"/>
    <property type="match status" value="1"/>
</dbReference>
<evidence type="ECO:0000256" key="1">
    <source>
        <dbReference type="ARBA" id="ARBA00004772"/>
    </source>
</evidence>
<gene>
    <name evidence="11" type="ORF">HGA03_18120</name>
</gene>
<evidence type="ECO:0000256" key="3">
    <source>
        <dbReference type="ARBA" id="ARBA00013109"/>
    </source>
</evidence>